<keyword evidence="2" id="KW-0472">Membrane</keyword>
<proteinExistence type="predicted"/>
<dbReference type="Proteomes" id="UP001642409">
    <property type="component" value="Unassembled WGS sequence"/>
</dbReference>
<organism evidence="3">
    <name type="scientific">Hexamita inflata</name>
    <dbReference type="NCBI Taxonomy" id="28002"/>
    <lineage>
        <taxon>Eukaryota</taxon>
        <taxon>Metamonada</taxon>
        <taxon>Diplomonadida</taxon>
        <taxon>Hexamitidae</taxon>
        <taxon>Hexamitinae</taxon>
        <taxon>Hexamita</taxon>
    </lineage>
</organism>
<feature type="compositionally biased region" description="Low complexity" evidence="1">
    <location>
        <begin position="1249"/>
        <end position="1258"/>
    </location>
</feature>
<gene>
    <name evidence="3" type="ORF">HINF_LOCUS37210</name>
    <name evidence="4" type="ORF">HINF_LOCUS49057</name>
</gene>
<sequence>MIILLQQILTDALDECGFMMQGRIWRPAYPCFIDSEIDFSHWENIGMEINGTSSEMDLSIINVHKLGEFSEMMNESHRRSFSLARIMREGALKNVLFVVDFSVEIKKKYLKFNQNLLISVFDSVYGNVQNVTVTGRLNLANFNAEQYTDITLSTFFGNVALSGQQRVYNGTGINQVHSSLKYIINDTYEVRRNTTGQIILKSIVPQIPDITDAEYLKKIHLVSCFDSLIKNQTDDEDAVYIGDNSVENEEQPDTSGLNLEPSYGPIVQKGMDIPVPKVSKAVLEKISKLPRINVSVVDPLTDSSYQIPIVIGFDYENNSNAADDYYQRSLTKSNEFDFESKHLPMYYYNFAGIQQSIMNPDEPDLEIYSNQLQTVVSLNGTMLVCNNGKFFDVNAQACVSQCKPGQCLFQSICSTECPNGFYEFASQLFTTCYFDCPLQTGIVENLDEKNMTCVSCPEGQFATQSGCQTDTANLKKFVKGYFKECPDGTEERDNECFEPAKCPSGQYFLNVSGHPLSTQNGFDLFSRCTSSVSETAGLHQVMVQVGDQRLLTNEFTWNCSGVEFMNGTCLNSPDYKPNKEDCTTSTEEYDEFSQISYAEAAIHQFVGTLLVCEPICGNGLVNNNGTCTDSCPLPFYKQERYGSCNPCKSDVYDGGTYISRVTQRCQKFCAFYTVGNPRDDRPKICEADCSGDTTKHVVRSWNVNNESKTNWQCVRACGDLDLLDLGGECVEKCPVGLLIDESGLYCVKACQKVIVDYEEKEGFYRMVFKRGTLEDTEKATLQGQCQTTPACEASRQTVDLKVNAVSLRCMDQCPEGQVSTRYFTCVPVDSCKFFDRLPGPLYCEDKGDEEHCKFYRKSNETRTSYICQTEECAKDEKVFQKQECVSNCLEHLQFLSEDGKTCQDSCQAGIFAKEAQNQSASIFELTCVPACPSPKAKVNVTILNQSYSQCAESCRALTGSPDFFAGKDQACRNCSVLDVSTEPPTCADGCGLASFDPNLGKLVCVEACKEGQYLHRGAEMKTCVPSCAALGLFVSGSECVSECVFYRQSGAEAFCAEECGKDDQYLQLDGKTFCYPSCGGQVFDAASGLCVESCPAGSVQYSQVCLKACPAGYKEANGQCLTSQLQSENWLYIIFFGVGFMIISIIIIFVIIYQRKKKQQGREKAKNNINRNTMYFARHLDQKVVSQKQSLQVSRTVKKIGMKVEALEYTSYTDDTRKARNTTQKEKQVEVQDPLNTSGSSSGHKKSSARSSTSGLSGRESGSSKSQTSVKIEAKKAPAKDKNKNVQLISSIKTEKTGKKRVIGKLETMVI</sequence>
<keyword evidence="2" id="KW-1133">Transmembrane helix</keyword>
<keyword evidence="2" id="KW-0812">Transmembrane</keyword>
<evidence type="ECO:0000313" key="3">
    <source>
        <dbReference type="EMBL" id="CAI9949565.1"/>
    </source>
</evidence>
<dbReference type="InterPro" id="IPR009030">
    <property type="entry name" value="Growth_fac_rcpt_cys_sf"/>
</dbReference>
<dbReference type="SUPFAM" id="SSF57184">
    <property type="entry name" value="Growth factor receptor domain"/>
    <property type="match status" value="1"/>
</dbReference>
<feature type="compositionally biased region" description="Polar residues" evidence="1">
    <location>
        <begin position="1260"/>
        <end position="1270"/>
    </location>
</feature>
<reference evidence="4 5" key="2">
    <citation type="submission" date="2024-07" db="EMBL/GenBank/DDBJ databases">
        <authorList>
            <person name="Akdeniz Z."/>
        </authorList>
    </citation>
    <scope>NUCLEOTIDE SEQUENCE [LARGE SCALE GENOMIC DNA]</scope>
</reference>
<dbReference type="EMBL" id="CAXDID020000228">
    <property type="protein sequence ID" value="CAL6060085.1"/>
    <property type="molecule type" value="Genomic_DNA"/>
</dbReference>
<feature type="region of interest" description="Disordered" evidence="1">
    <location>
        <begin position="1217"/>
        <end position="1286"/>
    </location>
</feature>
<feature type="compositionally biased region" description="Basic and acidic residues" evidence="1">
    <location>
        <begin position="1217"/>
        <end position="1230"/>
    </location>
</feature>
<name>A0AA86QCF8_9EUKA</name>
<accession>A0AA86QCF8</accession>
<protein>
    <submittedName>
        <fullName evidence="3">Growth factor receptor cysteine-rich domain superfamily</fullName>
    </submittedName>
    <submittedName>
        <fullName evidence="4">Growth_factor receptor cysteine-rich domain superfamily</fullName>
    </submittedName>
</protein>
<evidence type="ECO:0000313" key="5">
    <source>
        <dbReference type="Proteomes" id="UP001642409"/>
    </source>
</evidence>
<dbReference type="EMBL" id="CATOUU010000800">
    <property type="protein sequence ID" value="CAI9949565.1"/>
    <property type="molecule type" value="Genomic_DNA"/>
</dbReference>
<comment type="caution">
    <text evidence="3">The sequence shown here is derived from an EMBL/GenBank/DDBJ whole genome shotgun (WGS) entry which is preliminary data.</text>
</comment>
<keyword evidence="5" id="KW-1185">Reference proteome</keyword>
<dbReference type="Gene3D" id="2.10.220.10">
    <property type="entry name" value="Hormone Receptor, Insulin-like Growth Factor Receptor 1, Chain A, domain 2"/>
    <property type="match status" value="1"/>
</dbReference>
<evidence type="ECO:0000313" key="4">
    <source>
        <dbReference type="EMBL" id="CAL6060085.1"/>
    </source>
</evidence>
<reference evidence="3" key="1">
    <citation type="submission" date="2023-06" db="EMBL/GenBank/DDBJ databases">
        <authorList>
            <person name="Kurt Z."/>
        </authorList>
    </citation>
    <scope>NUCLEOTIDE SEQUENCE</scope>
</reference>
<feature type="transmembrane region" description="Helical" evidence="2">
    <location>
        <begin position="1130"/>
        <end position="1153"/>
    </location>
</feature>
<evidence type="ECO:0000256" key="2">
    <source>
        <dbReference type="SAM" id="Phobius"/>
    </source>
</evidence>
<evidence type="ECO:0000256" key="1">
    <source>
        <dbReference type="SAM" id="MobiDB-lite"/>
    </source>
</evidence>
<feature type="compositionally biased region" description="Basic and acidic residues" evidence="1">
    <location>
        <begin position="1272"/>
        <end position="1284"/>
    </location>
</feature>
<keyword evidence="3" id="KW-0675">Receptor</keyword>